<dbReference type="PANTHER" id="PTHR12498">
    <property type="entry name" value="N-TERMINAL ASPARAGINE AMIDOHYDROLASE"/>
    <property type="match status" value="1"/>
</dbReference>
<dbReference type="Pfam" id="PF14736">
    <property type="entry name" value="N_Asn_amidohyd"/>
    <property type="match status" value="2"/>
</dbReference>
<dbReference type="EMBL" id="JRKL02000415">
    <property type="protein sequence ID" value="KAF3971570.1"/>
    <property type="molecule type" value="Genomic_DNA"/>
</dbReference>
<accession>A0A8J4RQW3</accession>
<dbReference type="OrthoDB" id="539995at2759"/>
<evidence type="ECO:0000313" key="2">
    <source>
        <dbReference type="Proteomes" id="UP000737018"/>
    </source>
</evidence>
<keyword evidence="2" id="KW-1185">Reference proteome</keyword>
<dbReference type="GO" id="GO:0005634">
    <property type="term" value="C:nucleus"/>
    <property type="evidence" value="ECO:0007669"/>
    <property type="project" value="TreeGrafter"/>
</dbReference>
<dbReference type="PANTHER" id="PTHR12498:SF0">
    <property type="entry name" value="PROTEIN N-TERMINAL ASPARAGINE AMIDOHYDROLASE"/>
    <property type="match status" value="1"/>
</dbReference>
<evidence type="ECO:0000313" key="1">
    <source>
        <dbReference type="EMBL" id="KAF3971570.1"/>
    </source>
</evidence>
<dbReference type="GO" id="GO:0008418">
    <property type="term" value="F:protein-N-terminal asparagine amidohydrolase activity"/>
    <property type="evidence" value="ECO:0007669"/>
    <property type="project" value="InterPro"/>
</dbReference>
<protein>
    <submittedName>
        <fullName evidence="1">Uncharacterized protein</fullName>
    </submittedName>
</protein>
<dbReference type="AlphaFoldDB" id="A0A8J4RQW3"/>
<reference evidence="1" key="1">
    <citation type="submission" date="2020-03" db="EMBL/GenBank/DDBJ databases">
        <title>Castanea mollissima Vanexum genome sequencing.</title>
        <authorList>
            <person name="Staton M."/>
        </authorList>
    </citation>
    <scope>NUCLEOTIDE SEQUENCE</scope>
    <source>
        <tissue evidence="1">Leaf</tissue>
    </source>
</reference>
<gene>
    <name evidence="1" type="ORF">CMV_004855</name>
</gene>
<organism evidence="1 2">
    <name type="scientific">Castanea mollissima</name>
    <name type="common">Chinese chestnut</name>
    <dbReference type="NCBI Taxonomy" id="60419"/>
    <lineage>
        <taxon>Eukaryota</taxon>
        <taxon>Viridiplantae</taxon>
        <taxon>Streptophyta</taxon>
        <taxon>Embryophyta</taxon>
        <taxon>Tracheophyta</taxon>
        <taxon>Spermatophyta</taxon>
        <taxon>Magnoliopsida</taxon>
        <taxon>eudicotyledons</taxon>
        <taxon>Gunneridae</taxon>
        <taxon>Pentapetalae</taxon>
        <taxon>rosids</taxon>
        <taxon>fabids</taxon>
        <taxon>Fagales</taxon>
        <taxon>Fagaceae</taxon>
        <taxon>Castanea</taxon>
    </lineage>
</organism>
<sequence>MSALTCSHPRDCNFFWKNDRTSVAHMDSPNIVDMGLSQMSSQVIVHNLDAELDVHLVGGFEDVSLNVWLRICYIIVDFPKIWSGKLLETYDTQTDQFRIASCCWSFRQKYISRTLQSLSNFEILLRCSTSPSAEAPDFVYNLRRQWEYFIEHPDWRETFPRKQPRVFKRAGMEIFII</sequence>
<dbReference type="Proteomes" id="UP000737018">
    <property type="component" value="Unassembled WGS sequence"/>
</dbReference>
<name>A0A8J4RQW3_9ROSI</name>
<dbReference type="GO" id="GO:0006511">
    <property type="term" value="P:ubiquitin-dependent protein catabolic process"/>
    <property type="evidence" value="ECO:0007669"/>
    <property type="project" value="TreeGrafter"/>
</dbReference>
<proteinExistence type="predicted"/>
<comment type="caution">
    <text evidence="1">The sequence shown here is derived from an EMBL/GenBank/DDBJ whole genome shotgun (WGS) entry which is preliminary data.</text>
</comment>
<dbReference type="InterPro" id="IPR026750">
    <property type="entry name" value="NTAN1"/>
</dbReference>